<sequence>MKLIADATLEQVTDRQWQSRIMVDLKQHRYLLSHQIAGQAVIPSVFLLEMALQLLQPVAKWPLVNTQASHITAPRFAVVNPEQPTPLTFLLQQEAPESDFLLTVLSDKRNRSGKTVRQNIVVLTAKLAQVKAGEVSTHAGYQSLLQAMTDPASAANIDIVSRATVSEFQQHAPSQLGCLFATLDFDYRCHVPSNSLLAGANLRNSAQYLLANSTEPDLHSPVLACMAAVQHIPFFSFLQGQVQLPSDIGQLHYLGQAQDGRLTTVIQTSQQGAGLNILQVNSHDLSPVAFFSNYQLVSRNL</sequence>
<reference evidence="3 4" key="2">
    <citation type="submission" date="2019-01" db="EMBL/GenBank/DDBJ databases">
        <title>Motilimonas pumilus sp. nov., isolated from the gut of sea cucumber (Apostichopus japonicus).</title>
        <authorList>
            <person name="Wang F.-Q."/>
            <person name="Ren L.-H."/>
            <person name="Lin Y.-W."/>
            <person name="Sun G.-H."/>
            <person name="Du Z.-J."/>
            <person name="Zhao J.-X."/>
            <person name="Liu X.-J."/>
            <person name="Liu L.-J."/>
        </authorList>
    </citation>
    <scope>NUCLEOTIDE SEQUENCE [LARGE SCALE GENOMIC DNA]</scope>
    <source>
        <strain evidence="3 4">PLHSC7-2</strain>
    </source>
</reference>
<dbReference type="AlphaFoldDB" id="A0A418YII9"/>
<dbReference type="Gene3D" id="3.10.129.110">
    <property type="entry name" value="Polyketide synthase dehydratase"/>
    <property type="match status" value="1"/>
</dbReference>
<feature type="region of interest" description="C-terminal hotdog fold" evidence="1">
    <location>
        <begin position="167"/>
        <end position="301"/>
    </location>
</feature>
<organism evidence="3 4">
    <name type="scientific">Motilimonas pumila</name>
    <dbReference type="NCBI Taxonomy" id="2303987"/>
    <lineage>
        <taxon>Bacteria</taxon>
        <taxon>Pseudomonadati</taxon>
        <taxon>Pseudomonadota</taxon>
        <taxon>Gammaproteobacteria</taxon>
        <taxon>Alteromonadales</taxon>
        <taxon>Alteromonadales genera incertae sedis</taxon>
        <taxon>Motilimonas</taxon>
    </lineage>
</organism>
<gene>
    <name evidence="3" type="ORF">D1Z90_02865</name>
</gene>
<accession>A0A418YII9</accession>
<feature type="domain" description="PKS/mFAS DH" evidence="2">
    <location>
        <begin position="1"/>
        <end position="301"/>
    </location>
</feature>
<dbReference type="OrthoDB" id="5871563at2"/>
<feature type="region of interest" description="N-terminal hotdog fold" evidence="1">
    <location>
        <begin position="1"/>
        <end position="150"/>
    </location>
</feature>
<dbReference type="RefSeq" id="WP_119909239.1">
    <property type="nucleotide sequence ID" value="NZ_QZCH01000002.1"/>
</dbReference>
<evidence type="ECO:0000256" key="1">
    <source>
        <dbReference type="PROSITE-ProRule" id="PRU01363"/>
    </source>
</evidence>
<evidence type="ECO:0000259" key="2">
    <source>
        <dbReference type="PROSITE" id="PS52019"/>
    </source>
</evidence>
<dbReference type="PROSITE" id="PS52019">
    <property type="entry name" value="PKS_MFAS_DH"/>
    <property type="match status" value="1"/>
</dbReference>
<comment type="caution">
    <text evidence="1">Lacks conserved residue(s) required for the propagation of feature annotation.</text>
</comment>
<comment type="caution">
    <text evidence="3">The sequence shown here is derived from an EMBL/GenBank/DDBJ whole genome shotgun (WGS) entry which is preliminary data.</text>
</comment>
<proteinExistence type="predicted"/>
<name>A0A418YII9_9GAMM</name>
<dbReference type="Proteomes" id="UP000283255">
    <property type="component" value="Unassembled WGS sequence"/>
</dbReference>
<dbReference type="EMBL" id="QZCH01000002">
    <property type="protein sequence ID" value="RJG50437.1"/>
    <property type="molecule type" value="Genomic_DNA"/>
</dbReference>
<dbReference type="InterPro" id="IPR042104">
    <property type="entry name" value="PKS_dehydratase_sf"/>
</dbReference>
<dbReference type="InterPro" id="IPR049552">
    <property type="entry name" value="PKS_DH_N"/>
</dbReference>
<evidence type="ECO:0000313" key="4">
    <source>
        <dbReference type="Proteomes" id="UP000283255"/>
    </source>
</evidence>
<dbReference type="InterPro" id="IPR049900">
    <property type="entry name" value="PKS_mFAS_DH"/>
</dbReference>
<evidence type="ECO:0000313" key="3">
    <source>
        <dbReference type="EMBL" id="RJG50437.1"/>
    </source>
</evidence>
<keyword evidence="4" id="KW-1185">Reference proteome</keyword>
<dbReference type="Pfam" id="PF21089">
    <property type="entry name" value="PKS_DH_N"/>
    <property type="match status" value="1"/>
</dbReference>
<protein>
    <recommendedName>
        <fullName evidence="2">PKS/mFAS DH domain-containing protein</fullName>
    </recommendedName>
</protein>
<reference evidence="3 4" key="1">
    <citation type="submission" date="2018-09" db="EMBL/GenBank/DDBJ databases">
        <authorList>
            <person name="Wang F."/>
        </authorList>
    </citation>
    <scope>NUCLEOTIDE SEQUENCE [LARGE SCALE GENOMIC DNA]</scope>
    <source>
        <strain evidence="3 4">PLHSC7-2</strain>
    </source>
</reference>